<dbReference type="OrthoDB" id="7816618at2"/>
<dbReference type="AlphaFoldDB" id="A0A1M5Y9M0"/>
<dbReference type="PANTHER" id="PTHR45737">
    <property type="entry name" value="VON WILLEBRAND FACTOR A DOMAIN-CONTAINING PROTEIN 5A"/>
    <property type="match status" value="1"/>
</dbReference>
<dbReference type="Gene3D" id="3.40.50.410">
    <property type="entry name" value="von Willebrand factor, type A domain"/>
    <property type="match status" value="1"/>
</dbReference>
<dbReference type="InterPro" id="IPR036465">
    <property type="entry name" value="vWFA_dom_sf"/>
</dbReference>
<keyword evidence="1" id="KW-0732">Signal</keyword>
<evidence type="ECO:0000256" key="1">
    <source>
        <dbReference type="SAM" id="SignalP"/>
    </source>
</evidence>
<name>A0A1M5Y9M0_9RHOB</name>
<sequence length="327" mass="35182">MRALSLVASIVLMASPAWSQVTIVKPDDETGDVQVIGGSDNRGNIEFEVDLSGGFRQEFFVGKKRLEAEDGAPVQSYNIEQEGEFIVGTSNPNVARVTINNWIETDDGIEAAVSFINSDGRHRALDASDISAHGLDGSNRCFDVEQIGTDRSVVATHVLIDRSGSMSGHMPVVKDVVSRFLSIMPPNGICQVTSFNSSFRDHTRNYEACRSAVSGVASLTADGGTDFFSPLIQAYREIDSVTSIQKTIVIVTDGVGSGPYSLEDAIQAKTASTFVFWVGDYNERALDGLADATLNSATRIPTSLDAFFISLGEAITQQQVLLIPKDC</sequence>
<dbReference type="STRING" id="996342.SAMN05443551_0175"/>
<keyword evidence="4" id="KW-1185">Reference proteome</keyword>
<feature type="signal peptide" evidence="1">
    <location>
        <begin position="1"/>
        <end position="19"/>
    </location>
</feature>
<feature type="chain" id="PRO_5009915209" evidence="1">
    <location>
        <begin position="20"/>
        <end position="327"/>
    </location>
</feature>
<evidence type="ECO:0000259" key="2">
    <source>
        <dbReference type="SMART" id="SM00327"/>
    </source>
</evidence>
<dbReference type="SMART" id="SM00327">
    <property type="entry name" value="VWA"/>
    <property type="match status" value="1"/>
</dbReference>
<dbReference type="Proteomes" id="UP000184221">
    <property type="component" value="Unassembled WGS sequence"/>
</dbReference>
<dbReference type="EMBL" id="FQXC01000014">
    <property type="protein sequence ID" value="SHI08646.1"/>
    <property type="molecule type" value="Genomic_DNA"/>
</dbReference>
<dbReference type="SUPFAM" id="SSF53300">
    <property type="entry name" value="vWA-like"/>
    <property type="match status" value="1"/>
</dbReference>
<evidence type="ECO:0000313" key="4">
    <source>
        <dbReference type="Proteomes" id="UP000184221"/>
    </source>
</evidence>
<feature type="domain" description="VWFA" evidence="2">
    <location>
        <begin position="153"/>
        <end position="312"/>
    </location>
</feature>
<proteinExistence type="predicted"/>
<protein>
    <submittedName>
        <fullName evidence="3">von Willebrand factor type A domain-containing protein</fullName>
    </submittedName>
</protein>
<evidence type="ECO:0000313" key="3">
    <source>
        <dbReference type="EMBL" id="SHI08646.1"/>
    </source>
</evidence>
<dbReference type="InterPro" id="IPR002035">
    <property type="entry name" value="VWF_A"/>
</dbReference>
<organism evidence="3 4">
    <name type="scientific">Marivita hallyeonensis</name>
    <dbReference type="NCBI Taxonomy" id="996342"/>
    <lineage>
        <taxon>Bacteria</taxon>
        <taxon>Pseudomonadati</taxon>
        <taxon>Pseudomonadota</taxon>
        <taxon>Alphaproteobacteria</taxon>
        <taxon>Rhodobacterales</taxon>
        <taxon>Roseobacteraceae</taxon>
        <taxon>Marivita</taxon>
    </lineage>
</organism>
<accession>A0A1M5Y9M0</accession>
<reference evidence="3 4" key="1">
    <citation type="submission" date="2016-11" db="EMBL/GenBank/DDBJ databases">
        <authorList>
            <person name="Jaros S."/>
            <person name="Januszkiewicz K."/>
            <person name="Wedrychowicz H."/>
        </authorList>
    </citation>
    <scope>NUCLEOTIDE SEQUENCE [LARGE SCALE GENOMIC DNA]</scope>
    <source>
        <strain evidence="3 4">DSM 29431</strain>
    </source>
</reference>
<dbReference type="Pfam" id="PF13519">
    <property type="entry name" value="VWA_2"/>
    <property type="match status" value="1"/>
</dbReference>
<dbReference type="PANTHER" id="PTHR45737:SF6">
    <property type="entry name" value="VON WILLEBRAND FACTOR A DOMAIN-CONTAINING PROTEIN 5A"/>
    <property type="match status" value="1"/>
</dbReference>
<gene>
    <name evidence="3" type="ORF">SAMN05443551_0175</name>
</gene>
<dbReference type="RefSeq" id="WP_072780258.1">
    <property type="nucleotide sequence ID" value="NZ_FQXC01000014.1"/>
</dbReference>